<evidence type="ECO:0000313" key="2">
    <source>
        <dbReference type="Proteomes" id="UP000244722"/>
    </source>
</evidence>
<dbReference type="EMBL" id="NESQ01000565">
    <property type="protein sequence ID" value="PUU72348.1"/>
    <property type="molecule type" value="Genomic_DNA"/>
</dbReference>
<name>A0A2T6ZA24_TUBBO</name>
<dbReference type="STRING" id="42251.A0A2T6ZA24"/>
<organism evidence="1 2">
    <name type="scientific">Tuber borchii</name>
    <name type="common">White truffle</name>
    <dbReference type="NCBI Taxonomy" id="42251"/>
    <lineage>
        <taxon>Eukaryota</taxon>
        <taxon>Fungi</taxon>
        <taxon>Dikarya</taxon>
        <taxon>Ascomycota</taxon>
        <taxon>Pezizomycotina</taxon>
        <taxon>Pezizomycetes</taxon>
        <taxon>Pezizales</taxon>
        <taxon>Tuberaceae</taxon>
        <taxon>Tuber</taxon>
    </lineage>
</organism>
<dbReference type="AlphaFoldDB" id="A0A2T6ZA24"/>
<keyword evidence="2" id="KW-1185">Reference proteome</keyword>
<gene>
    <name evidence="1" type="ORF">B9Z19DRAFT_1137919</name>
</gene>
<comment type="caution">
    <text evidence="1">The sequence shown here is derived from an EMBL/GenBank/DDBJ whole genome shotgun (WGS) entry which is preliminary data.</text>
</comment>
<dbReference type="OrthoDB" id="5213862at2759"/>
<reference evidence="1 2" key="1">
    <citation type="submission" date="2017-04" db="EMBL/GenBank/DDBJ databases">
        <title>Draft genome sequence of Tuber borchii Vittad., a whitish edible truffle.</title>
        <authorList>
            <consortium name="DOE Joint Genome Institute"/>
            <person name="Murat C."/>
            <person name="Kuo A."/>
            <person name="Barry K.W."/>
            <person name="Clum A."/>
            <person name="Dockter R.B."/>
            <person name="Fauchery L."/>
            <person name="Iotti M."/>
            <person name="Kohler A."/>
            <person name="Labutti K."/>
            <person name="Lindquist E.A."/>
            <person name="Lipzen A."/>
            <person name="Ohm R.A."/>
            <person name="Wang M."/>
            <person name="Grigoriev I.V."/>
            <person name="Zambonelli A."/>
            <person name="Martin F.M."/>
        </authorList>
    </citation>
    <scope>NUCLEOTIDE SEQUENCE [LARGE SCALE GENOMIC DNA]</scope>
    <source>
        <strain evidence="1 2">Tbo3840</strain>
    </source>
</reference>
<sequence length="172" mass="19496">MGKPSCPFRCHPRIVRVHRYNKHLRQCSSRALQTKLFASPENSRKPAVTHGEYVNGIRSQKVASMYSNPDYALGEFNAIRPSAWRPEAKVNLLSISRELAYRSKMAKRFSQFAAASASDGSVDRALRKLSFACDAAEKVLSAVNRTKKISGKRLWEFLRNYLSKYEKANAEP</sequence>
<dbReference type="Proteomes" id="UP000244722">
    <property type="component" value="Unassembled WGS sequence"/>
</dbReference>
<proteinExistence type="predicted"/>
<evidence type="ECO:0000313" key="1">
    <source>
        <dbReference type="EMBL" id="PUU72348.1"/>
    </source>
</evidence>
<accession>A0A2T6ZA24</accession>
<protein>
    <submittedName>
        <fullName evidence="1">Uncharacterized protein</fullName>
    </submittedName>
</protein>